<accession>A0ABR6QQQ9</accession>
<feature type="transmembrane region" description="Helical" evidence="8">
    <location>
        <begin position="347"/>
        <end position="371"/>
    </location>
</feature>
<evidence type="ECO:0000256" key="4">
    <source>
        <dbReference type="ARBA" id="ARBA00022692"/>
    </source>
</evidence>
<keyword evidence="2" id="KW-0813">Transport</keyword>
<name>A0ABR6QQQ9_9STAP</name>
<sequence>MKMWFKLPLYTQIAIGAVIGVIVGFILGENVRFIAPIGDAFLQLLKMLIIPLVITTILSGILKLNDIKSFGKVGGGFLFYLIITSLIATTIGFLVAMVIQPGKGNTSFLNHGESVEAEEFSFSDHFLSMIPANIFESLANMDMLPIIIFTIAIGLVILSLGKEKNSTVVKFIDEAANIMLRLTEFVIQLAPYGIFALLASLVGTFGSDMLSAVASFILADYIAMAIVFLVVYPLILKFITKLSPFQFYKNVYPSILFAFTTSTSSATIPVSLRVMKKNVGISEKTAGFTIPFGATANMDGMAVALGVISVFATNLYGIELTFGLFLQIVFLGLVLSIGAAGVRGAGIIFSMILLETLGMPLELVPVLAAIWPIIDMGHTTVNVTSDLTGTTLVARKTGDFDEEIFYQKNVNENSNNKA</sequence>
<dbReference type="Proteomes" id="UP000545588">
    <property type="component" value="Unassembled WGS sequence"/>
</dbReference>
<evidence type="ECO:0000256" key="6">
    <source>
        <dbReference type="ARBA" id="ARBA00022989"/>
    </source>
</evidence>
<organism evidence="9 10">
    <name type="scientific">Jeotgalicoccus coquinae</name>
    <dbReference type="NCBI Taxonomy" id="709509"/>
    <lineage>
        <taxon>Bacteria</taxon>
        <taxon>Bacillati</taxon>
        <taxon>Bacillota</taxon>
        <taxon>Bacilli</taxon>
        <taxon>Bacillales</taxon>
        <taxon>Staphylococcaceae</taxon>
        <taxon>Jeotgalicoccus</taxon>
    </lineage>
</organism>
<comment type="caution">
    <text evidence="9">The sequence shown here is derived from an EMBL/GenBank/DDBJ whole genome shotgun (WGS) entry which is preliminary data.</text>
</comment>
<keyword evidence="7 8" id="KW-0472">Membrane</keyword>
<dbReference type="InterPro" id="IPR001991">
    <property type="entry name" value="Na-dicarboxylate_symporter"/>
</dbReference>
<dbReference type="SUPFAM" id="SSF118215">
    <property type="entry name" value="Proton glutamate symport protein"/>
    <property type="match status" value="1"/>
</dbReference>
<dbReference type="PRINTS" id="PR00173">
    <property type="entry name" value="EDTRNSPORT"/>
</dbReference>
<evidence type="ECO:0000256" key="3">
    <source>
        <dbReference type="ARBA" id="ARBA00022475"/>
    </source>
</evidence>
<dbReference type="InterPro" id="IPR036458">
    <property type="entry name" value="Na:dicarbo_symporter_sf"/>
</dbReference>
<evidence type="ECO:0000256" key="8">
    <source>
        <dbReference type="SAM" id="Phobius"/>
    </source>
</evidence>
<feature type="transmembrane region" description="Helical" evidence="8">
    <location>
        <begin position="251"/>
        <end position="272"/>
    </location>
</feature>
<evidence type="ECO:0000256" key="2">
    <source>
        <dbReference type="ARBA" id="ARBA00022448"/>
    </source>
</evidence>
<dbReference type="Pfam" id="PF00375">
    <property type="entry name" value="SDF"/>
    <property type="match status" value="1"/>
</dbReference>
<dbReference type="Gene3D" id="1.10.3860.10">
    <property type="entry name" value="Sodium:dicarboxylate symporter"/>
    <property type="match status" value="1"/>
</dbReference>
<feature type="transmembrane region" description="Helical" evidence="8">
    <location>
        <begin position="292"/>
        <end position="313"/>
    </location>
</feature>
<evidence type="ECO:0000256" key="5">
    <source>
        <dbReference type="ARBA" id="ARBA00022847"/>
    </source>
</evidence>
<keyword evidence="5" id="KW-0769">Symport</keyword>
<dbReference type="PROSITE" id="PS00713">
    <property type="entry name" value="NA_DICARBOXYL_SYMP_1"/>
    <property type="match status" value="1"/>
</dbReference>
<dbReference type="PANTHER" id="PTHR42865">
    <property type="entry name" value="PROTON/GLUTAMATE-ASPARTATE SYMPORTER"/>
    <property type="match status" value="1"/>
</dbReference>
<protein>
    <submittedName>
        <fullName evidence="9">Na+/H+-dicarboxylate symporter</fullName>
    </submittedName>
</protein>
<feature type="transmembrane region" description="Helical" evidence="8">
    <location>
        <begin position="77"/>
        <end position="99"/>
    </location>
</feature>
<feature type="transmembrane region" description="Helical" evidence="8">
    <location>
        <begin position="182"/>
        <end position="206"/>
    </location>
</feature>
<proteinExistence type="predicted"/>
<feature type="transmembrane region" description="Helical" evidence="8">
    <location>
        <begin position="143"/>
        <end position="161"/>
    </location>
</feature>
<dbReference type="EMBL" id="JACHFF010000003">
    <property type="protein sequence ID" value="MBB6423957.1"/>
    <property type="molecule type" value="Genomic_DNA"/>
</dbReference>
<evidence type="ECO:0000256" key="7">
    <source>
        <dbReference type="ARBA" id="ARBA00023136"/>
    </source>
</evidence>
<keyword evidence="4 8" id="KW-0812">Transmembrane</keyword>
<feature type="transmembrane region" description="Helical" evidence="8">
    <location>
        <begin position="320"/>
        <end position="341"/>
    </location>
</feature>
<reference evidence="9 10" key="1">
    <citation type="submission" date="2020-08" db="EMBL/GenBank/DDBJ databases">
        <title>Genomic Encyclopedia of Type Strains, Phase IV (KMG-IV): sequencing the most valuable type-strain genomes for metagenomic binning, comparative biology and taxonomic classification.</title>
        <authorList>
            <person name="Goeker M."/>
        </authorList>
    </citation>
    <scope>NUCLEOTIDE SEQUENCE [LARGE SCALE GENOMIC DNA]</scope>
    <source>
        <strain evidence="9 10">DSM 22419</strain>
    </source>
</reference>
<feature type="transmembrane region" description="Helical" evidence="8">
    <location>
        <begin position="7"/>
        <end position="27"/>
    </location>
</feature>
<keyword evidence="10" id="KW-1185">Reference proteome</keyword>
<dbReference type="InterPro" id="IPR018107">
    <property type="entry name" value="Na-dicarboxylate_symporter_CS"/>
</dbReference>
<gene>
    <name evidence="9" type="ORF">HNR41_001934</name>
</gene>
<comment type="subcellular location">
    <subcellularLocation>
        <location evidence="1">Cell membrane</location>
        <topology evidence="1">Multi-pass membrane protein</topology>
    </subcellularLocation>
</comment>
<keyword evidence="3" id="KW-1003">Cell membrane</keyword>
<keyword evidence="6 8" id="KW-1133">Transmembrane helix</keyword>
<evidence type="ECO:0000313" key="9">
    <source>
        <dbReference type="EMBL" id="MBB6423957.1"/>
    </source>
</evidence>
<feature type="transmembrane region" description="Helical" evidence="8">
    <location>
        <begin position="212"/>
        <end position="239"/>
    </location>
</feature>
<evidence type="ECO:0000313" key="10">
    <source>
        <dbReference type="Proteomes" id="UP000545588"/>
    </source>
</evidence>
<evidence type="ECO:0000256" key="1">
    <source>
        <dbReference type="ARBA" id="ARBA00004651"/>
    </source>
</evidence>
<dbReference type="PANTHER" id="PTHR42865:SF7">
    <property type="entry name" value="PROTON_GLUTAMATE-ASPARTATE SYMPORTER"/>
    <property type="match status" value="1"/>
</dbReference>
<feature type="transmembrane region" description="Helical" evidence="8">
    <location>
        <begin position="47"/>
        <end position="65"/>
    </location>
</feature>